<keyword evidence="1 5" id="KW-0378">Hydrolase</keyword>
<dbReference type="Gene3D" id="3.20.20.80">
    <property type="entry name" value="Glycosidases"/>
    <property type="match status" value="1"/>
</dbReference>
<evidence type="ECO:0000256" key="3">
    <source>
        <dbReference type="SAM" id="Phobius"/>
    </source>
</evidence>
<dbReference type="EMBL" id="LR214972">
    <property type="protein sequence ID" value="VEU63316.1"/>
    <property type="molecule type" value="Genomic_DNA"/>
</dbReference>
<dbReference type="InterPro" id="IPR029018">
    <property type="entry name" value="Hex-like_dom2"/>
</dbReference>
<dbReference type="Gene3D" id="3.30.379.10">
    <property type="entry name" value="Chitobiase/beta-hexosaminidase domain 2-like"/>
    <property type="match status" value="1"/>
</dbReference>
<dbReference type="RefSeq" id="WP_129621512.1">
    <property type="nucleotide sequence ID" value="NZ_LR214972.1"/>
</dbReference>
<comment type="similarity">
    <text evidence="2">Belongs to the glycosyl hydrolase 84 family.</text>
</comment>
<keyword evidence="6" id="KW-1185">Reference proteome</keyword>
<dbReference type="GO" id="GO:0005975">
    <property type="term" value="P:carbohydrate metabolic process"/>
    <property type="evidence" value="ECO:0007669"/>
    <property type="project" value="UniProtKB-ARBA"/>
</dbReference>
<gene>
    <name evidence="5" type="primary">nagH</name>
    <name evidence="5" type="ORF">NCTC10118_00405</name>
</gene>
<keyword evidence="3" id="KW-0472">Membrane</keyword>
<dbReference type="InterPro" id="IPR011496">
    <property type="entry name" value="O-GlcNAcase_cat"/>
</dbReference>
<evidence type="ECO:0000256" key="2">
    <source>
        <dbReference type="PROSITE-ProRule" id="PRU01353"/>
    </source>
</evidence>
<accession>A0A449AEC5</accession>
<evidence type="ECO:0000313" key="6">
    <source>
        <dbReference type="Proteomes" id="UP000289952"/>
    </source>
</evidence>
<proteinExistence type="inferred from homology"/>
<protein>
    <submittedName>
        <fullName evidence="5">Hyaluronoglucosaminidase</fullName>
        <ecNumber evidence="5">3.2.1.35</ecNumber>
    </submittedName>
</protein>
<dbReference type="Proteomes" id="UP000289952">
    <property type="component" value="Chromosome"/>
</dbReference>
<dbReference type="GO" id="GO:0004415">
    <property type="term" value="F:hyalurononglucosaminidase activity"/>
    <property type="evidence" value="ECO:0007669"/>
    <property type="project" value="UniProtKB-EC"/>
</dbReference>
<dbReference type="OrthoDB" id="9760892at2"/>
<evidence type="ECO:0000259" key="4">
    <source>
        <dbReference type="PROSITE" id="PS52009"/>
    </source>
</evidence>
<dbReference type="Gene3D" id="2.60.120.260">
    <property type="entry name" value="Galactose-binding domain-like"/>
    <property type="match status" value="1"/>
</dbReference>
<dbReference type="InterPro" id="IPR017853">
    <property type="entry name" value="GH"/>
</dbReference>
<feature type="domain" description="GH84" evidence="4">
    <location>
        <begin position="177"/>
        <end position="438"/>
    </location>
</feature>
<dbReference type="EC" id="3.2.1.35" evidence="5"/>
<name>A0A449AEC5_9BACT</name>
<reference evidence="5 6" key="1">
    <citation type="submission" date="2019-01" db="EMBL/GenBank/DDBJ databases">
        <authorList>
            <consortium name="Pathogen Informatics"/>
        </authorList>
    </citation>
    <scope>NUCLEOTIDE SEQUENCE [LARGE SCALE GENOMIC DNA]</scope>
    <source>
        <strain evidence="5 6">NCTC10118</strain>
    </source>
</reference>
<dbReference type="SUPFAM" id="SSF51445">
    <property type="entry name" value="(Trans)glycosidases"/>
    <property type="match status" value="1"/>
</dbReference>
<dbReference type="SUPFAM" id="SSF49785">
    <property type="entry name" value="Galactose-binding domain-like"/>
    <property type="match status" value="2"/>
</dbReference>
<keyword evidence="3" id="KW-0812">Transmembrane</keyword>
<sequence length="1830" mass="209879">MKIKKHLKKSLLLTPSFFIPLVISNSNEIDIKITSPQKNELIKYLPVQNFSYKNQYFTVKKDINIVLDEKHWNNEIVKDLETFLRNKAFNVQFTHKFNDANINHTNIIFGIGSYEDLIAKYNVGNQFSEDKIDEYFIESENDKIFIQANDFKTSLYALNDLKTIFNNLDNNTFKDFKIHNYFDVEKRLVYDTNNSDNQELEANIKIAATNRFNKYAYLNLNELDWREDYNQDELDKIKAKTSLAKMYNLNFVYTLDILSIEPINDGQYYDFDLNILKTKMQKLIDHGVDDFGFVVKNTVNFNYELFTKVLNDLSEWLKPQNKDLYYFTTLNSNTINNSFQNLSKYVTVLNFGVTKYDNFDVDFITRYNTNTNKKAGLLLNWPQGANEGLVNLDLFNNLSINKEALTKFSAYAVSLSNSAALNNYLLNHLTSVWFKNDDNKEQFNYDIIKNTLEENNSVTANAFLNISKHIVNTKITNSTSSVDWNTESQDVTDLFNSIITKYPDKSFTNKEINNFRNYFENLKQDLNILLNKPKGLILVLKPWLDKLLLIANINLKISDVLEYIKANLVSRTKFTLNEVISLYRQLENITLDGDNPLNGGTKVLLPKTEELVIMVFGSSLSEVPQTTEPSPNSRPTNATWYTDGSFIQAESGNVSTTGGRVQNIADLNPNTEWIIRHTPENAFPENWNLTIKYPTRRTITSVLVEQGINNPNNRLSEFSITYYDYSSNSWKNFGSLRLNNDKRHVIGGYAQSTDKIRIQSHKALDVNLRIGTFLAGGENVVSPNESISAYSTNLDLSNNLENNSLNLITDNNNTTYARLTHKGGGAIQSNDSLDILFPTYREVSTIRLIQEPGLLLNKFKVQKIVNDTYTDIIPQITSDIETVNINIPANTGKINGIRLVAIENSSTEWGVKSVYLVDKKEISENYLYLSNQAKASNFEASYEAGNFILNNKTQNTTNIQLDSGEILGFDFKKVLNITKITSRISNQNIKYFVSNDGYNWNEISDIGNLTSPLEARYLSIRNSASGATSFNFSNLEVYTEDHSLFGNVDIASTAQVKDKEKIKSEFDNNFETSNIFINPRTNQTIVYDLGRLQDINSLRLYAANKSFNFPRNIKIQFSPDKLEWKDGFNIKENGAISNTNKLEDTIYGLFDPKHSDHRYWGNDNLNLQGIRFIRLQILDNYPQNRDLEINQIVINNQEHKLVNVANYKFNGQSVINLVNNKQYTNLTEIFRTKKEVDSLSFEVDHNVFNNKNLVIFGNNPSSRTYIKATLVNTNTGQSQEITLGKFVLNSMSFSIPISANQKLEKLTFSWEEKNPNIQTLSLVDKGSNSKVATAELNKLLSNIPSSFESWSETDKKTFNSLRSDAINSLTYNTLTQETIDDFKNEVQYLSNKGNKYILNTTKLSDLVQNAVVNENNLYTSDSFAFYTYYLENAKNLLANKELLDEAKYSLTLSNLIKAQNNLKYSNKTKSLFFDLNNRYKKLSRNLYTQDSLKKLDDLINLNAYLLEGNNLDTLDGDTLVIINEALNSSFDNLIPTNAAKTYSDLSNELEKAKQIEEIYKDLWTDSIKPLQEAIKTAESYINNFINNDSITDKVLIQAINDIKTKSSDFETNKNQKLAKLKQLVDNEFVTMSQYFSQSSADAYKLAYNDAKDAYNNQKTTKETVIDNTTKILEDAKNNLEVNLEYFKYVINSVENQAVKEAFEQKMRSISNQDEVLDFLKLFNSYLVPAFYRVFEAKKDEFIKDIQKYQDKTLVKEATEKISRTYDYDTFEQEKVSVLTLLEESEQSEIAVSNRLATNRSVGLGLVFLTFGVFIGLGIALYWFKIKKRNK</sequence>
<keyword evidence="5" id="KW-0326">Glycosidase</keyword>
<evidence type="ECO:0000313" key="5">
    <source>
        <dbReference type="EMBL" id="VEU63316.1"/>
    </source>
</evidence>
<dbReference type="PROSITE" id="PS52009">
    <property type="entry name" value="GH84"/>
    <property type="match status" value="1"/>
</dbReference>
<organism evidence="5 6">
    <name type="scientific">Mycoplasmopsis bovirhinis</name>
    <dbReference type="NCBI Taxonomy" id="29553"/>
    <lineage>
        <taxon>Bacteria</taxon>
        <taxon>Bacillati</taxon>
        <taxon>Mycoplasmatota</taxon>
        <taxon>Mycoplasmoidales</taxon>
        <taxon>Metamycoplasmataceae</taxon>
        <taxon>Mycoplasmopsis</taxon>
    </lineage>
</organism>
<evidence type="ECO:0000256" key="1">
    <source>
        <dbReference type="ARBA" id="ARBA00022801"/>
    </source>
</evidence>
<comment type="caution">
    <text evidence="2">Lacks conserved residue(s) required for the propagation of feature annotation.</text>
</comment>
<keyword evidence="3" id="KW-1133">Transmembrane helix</keyword>
<dbReference type="SUPFAM" id="SSF140657">
    <property type="entry name" value="Hyaluronidase post-catalytic domain-like"/>
    <property type="match status" value="1"/>
</dbReference>
<feature type="transmembrane region" description="Helical" evidence="3">
    <location>
        <begin position="1801"/>
        <end position="1823"/>
    </location>
</feature>
<dbReference type="InterPro" id="IPR008979">
    <property type="entry name" value="Galactose-bd-like_sf"/>
</dbReference>